<organism evidence="2 3">
    <name type="scientific">Lupinus angustifolius</name>
    <name type="common">Narrow-leaved blue lupine</name>
    <dbReference type="NCBI Taxonomy" id="3871"/>
    <lineage>
        <taxon>Eukaryota</taxon>
        <taxon>Viridiplantae</taxon>
        <taxon>Streptophyta</taxon>
        <taxon>Embryophyta</taxon>
        <taxon>Tracheophyta</taxon>
        <taxon>Spermatophyta</taxon>
        <taxon>Magnoliopsida</taxon>
        <taxon>eudicotyledons</taxon>
        <taxon>Gunneridae</taxon>
        <taxon>Pentapetalae</taxon>
        <taxon>rosids</taxon>
        <taxon>fabids</taxon>
        <taxon>Fabales</taxon>
        <taxon>Fabaceae</taxon>
        <taxon>Papilionoideae</taxon>
        <taxon>50 kb inversion clade</taxon>
        <taxon>genistoids sensu lato</taxon>
        <taxon>core genistoids</taxon>
        <taxon>Genisteae</taxon>
        <taxon>Lupinus</taxon>
    </lineage>
</organism>
<name>A0A394DB18_LUPAN</name>
<dbReference type="EMBL" id="MLAU01010611">
    <property type="protein sequence ID" value="OIW20522.1"/>
    <property type="molecule type" value="Genomic_DNA"/>
</dbReference>
<sequence length="90" mass="10291">MVQSNARYNALEARSDVQEQKIEPCYRGIREVYQGLYNDFEADPHFSGGSFDGFDAWTSWPGTDHKVVKGAVAPMPMRTKRCILMMKNED</sequence>
<protein>
    <submittedName>
        <fullName evidence="2">Uncharacterized protein</fullName>
    </submittedName>
</protein>
<proteinExistence type="predicted"/>
<accession>A0A394DB18</accession>
<dbReference type="AlphaFoldDB" id="A0A394DB18"/>
<dbReference type="Gramene" id="OIW20522">
    <property type="protein sequence ID" value="OIW20522"/>
    <property type="gene ID" value="TanjilG_14051"/>
</dbReference>
<comment type="caution">
    <text evidence="2">The sequence shown here is derived from an EMBL/GenBank/DDBJ whole genome shotgun (WGS) entry which is preliminary data.</text>
</comment>
<dbReference type="Gramene" id="OIW20521">
    <property type="protein sequence ID" value="OIW20521"/>
    <property type="gene ID" value="TanjilG_14050"/>
</dbReference>
<keyword evidence="3" id="KW-1185">Reference proteome</keyword>
<reference evidence="2 3" key="1">
    <citation type="journal article" date="2017" name="Plant Biotechnol. J.">
        <title>A comprehensive draft genome sequence for lupin (Lupinus angustifolius), an emerging health food: insights into plant-microbe interactions and legume evolution.</title>
        <authorList>
            <person name="Hane J.K."/>
            <person name="Ming Y."/>
            <person name="Kamphuis L.G."/>
            <person name="Nelson M.N."/>
            <person name="Garg G."/>
            <person name="Atkins C.A."/>
            <person name="Bayer P.E."/>
            <person name="Bravo A."/>
            <person name="Bringans S."/>
            <person name="Cannon S."/>
            <person name="Edwards D."/>
            <person name="Foley R."/>
            <person name="Gao L.L."/>
            <person name="Harrison M.J."/>
            <person name="Huang W."/>
            <person name="Hurgobin B."/>
            <person name="Li S."/>
            <person name="Liu C.W."/>
            <person name="McGrath A."/>
            <person name="Morahan G."/>
            <person name="Murray J."/>
            <person name="Weller J."/>
            <person name="Jian J."/>
            <person name="Singh K.B."/>
        </authorList>
    </citation>
    <scope>NUCLEOTIDE SEQUENCE [LARGE SCALE GENOMIC DNA]</scope>
    <source>
        <strain evidence="3">cv. Tanjil</strain>
        <tissue evidence="2">Whole plant</tissue>
    </source>
</reference>
<evidence type="ECO:0000313" key="2">
    <source>
        <dbReference type="EMBL" id="OIW20522.1"/>
    </source>
</evidence>
<evidence type="ECO:0000313" key="1">
    <source>
        <dbReference type="EMBL" id="OIW20521.1"/>
    </source>
</evidence>
<evidence type="ECO:0000313" key="3">
    <source>
        <dbReference type="Proteomes" id="UP000188354"/>
    </source>
</evidence>
<gene>
    <name evidence="1" type="ORF">TanjilG_14050</name>
    <name evidence="2" type="ORF">TanjilG_14051</name>
</gene>
<dbReference type="Proteomes" id="UP000188354">
    <property type="component" value="Unassembled WGS sequence"/>
</dbReference>
<dbReference type="EMBL" id="MLAU01010611">
    <property type="protein sequence ID" value="OIW20521.1"/>
    <property type="molecule type" value="Genomic_DNA"/>
</dbReference>